<name>A0A8X7NUY5_BRACI</name>
<comment type="subcellular location">
    <subcellularLocation>
        <location evidence="1">Membrane</location>
        <topology evidence="1">Single-pass type II membrane protein</topology>
    </subcellularLocation>
</comment>
<evidence type="ECO:0000256" key="3">
    <source>
        <dbReference type="ARBA" id="ARBA00022679"/>
    </source>
</evidence>
<keyword evidence="4" id="KW-0472">Membrane</keyword>
<evidence type="ECO:0000313" key="6">
    <source>
        <dbReference type="EMBL" id="KAG2238374.1"/>
    </source>
</evidence>
<sequence>MAKKGSQWFEINPDVAATIVKDTLYYPKFKDSFCKPACYVDEYYFPTMLTVEKPVVLANPSLTWVDWSRDCPHPAMFGRWKFFEKLFNGGNCSYNGCYISMCYIFARKFAPTIWSLFFI</sequence>
<keyword evidence="2" id="KW-0328">Glycosyltransferase</keyword>
<organism evidence="6 7">
    <name type="scientific">Brassica carinata</name>
    <name type="common">Ethiopian mustard</name>
    <name type="synonym">Abyssinian cabbage</name>
    <dbReference type="NCBI Taxonomy" id="52824"/>
    <lineage>
        <taxon>Eukaryota</taxon>
        <taxon>Viridiplantae</taxon>
        <taxon>Streptophyta</taxon>
        <taxon>Embryophyta</taxon>
        <taxon>Tracheophyta</taxon>
        <taxon>Spermatophyta</taxon>
        <taxon>Magnoliopsida</taxon>
        <taxon>eudicotyledons</taxon>
        <taxon>Gunneridae</taxon>
        <taxon>Pentapetalae</taxon>
        <taxon>rosids</taxon>
        <taxon>malvids</taxon>
        <taxon>Brassicales</taxon>
        <taxon>Brassicaceae</taxon>
        <taxon>Brassiceae</taxon>
        <taxon>Brassica</taxon>
    </lineage>
</organism>
<evidence type="ECO:0000256" key="5">
    <source>
        <dbReference type="ARBA" id="ARBA00023180"/>
    </source>
</evidence>
<gene>
    <name evidence="6" type="ORF">Bca52824_092405</name>
</gene>
<dbReference type="OrthoDB" id="191334at2759"/>
<evidence type="ECO:0000256" key="2">
    <source>
        <dbReference type="ARBA" id="ARBA00022676"/>
    </source>
</evidence>
<dbReference type="EMBL" id="JAAMPC010001626">
    <property type="protein sequence ID" value="KAG2238374.1"/>
    <property type="molecule type" value="Genomic_DNA"/>
</dbReference>
<reference evidence="6 7" key="1">
    <citation type="submission" date="2020-02" db="EMBL/GenBank/DDBJ databases">
        <authorList>
            <person name="Ma Q."/>
            <person name="Huang Y."/>
            <person name="Song X."/>
            <person name="Pei D."/>
        </authorList>
    </citation>
    <scope>NUCLEOTIDE SEQUENCE [LARGE SCALE GENOMIC DNA]</scope>
    <source>
        <strain evidence="6">Sxm20200214</strain>
        <tissue evidence="6">Leaf</tissue>
    </source>
</reference>
<keyword evidence="7" id="KW-1185">Reference proteome</keyword>
<dbReference type="Proteomes" id="UP000886595">
    <property type="component" value="Unassembled WGS sequence"/>
</dbReference>
<evidence type="ECO:0000313" key="7">
    <source>
        <dbReference type="Proteomes" id="UP000886595"/>
    </source>
</evidence>
<dbReference type="GO" id="GO:0016020">
    <property type="term" value="C:membrane"/>
    <property type="evidence" value="ECO:0007669"/>
    <property type="project" value="UniProtKB-SubCell"/>
</dbReference>
<proteinExistence type="predicted"/>
<comment type="caution">
    <text evidence="6">The sequence shown here is derived from an EMBL/GenBank/DDBJ whole genome shotgun (WGS) entry which is preliminary data.</text>
</comment>
<evidence type="ECO:0000256" key="4">
    <source>
        <dbReference type="ARBA" id="ARBA00023136"/>
    </source>
</evidence>
<protein>
    <submittedName>
        <fullName evidence="6">Uncharacterized protein</fullName>
    </submittedName>
</protein>
<keyword evidence="3" id="KW-0808">Transferase</keyword>
<dbReference type="GO" id="GO:0016757">
    <property type="term" value="F:glycosyltransferase activity"/>
    <property type="evidence" value="ECO:0007669"/>
    <property type="project" value="UniProtKB-KW"/>
</dbReference>
<dbReference type="PANTHER" id="PTHR31042">
    <property type="entry name" value="CORE-2/I-BRANCHING BETA-1,6-N-ACETYLGLUCOSAMINYLTRANSFERASE FAMILY PROTEIN-RELATED"/>
    <property type="match status" value="1"/>
</dbReference>
<evidence type="ECO:0000256" key="1">
    <source>
        <dbReference type="ARBA" id="ARBA00004606"/>
    </source>
</evidence>
<dbReference type="PANTHER" id="PTHR31042:SF84">
    <property type="match status" value="1"/>
</dbReference>
<dbReference type="AlphaFoldDB" id="A0A8X7NUY5"/>
<dbReference type="InterPro" id="IPR003406">
    <property type="entry name" value="Glyco_trans_14"/>
</dbReference>
<accession>A0A8X7NUY5</accession>
<keyword evidence="5" id="KW-0325">Glycoprotein</keyword>
<dbReference type="Pfam" id="PF02485">
    <property type="entry name" value="Branch"/>
    <property type="match status" value="1"/>
</dbReference>
<dbReference type="InterPro" id="IPR044174">
    <property type="entry name" value="BC10-like"/>
</dbReference>